<comment type="similarity">
    <text evidence="2">Belongs to the OmpP1/FadL family.</text>
</comment>
<dbReference type="Pfam" id="PF03349">
    <property type="entry name" value="Toluene_X"/>
    <property type="match status" value="1"/>
</dbReference>
<accession>A0ABX1WYF0</accession>
<organism evidence="8 9">
    <name type="scientific">Marinifilum caeruleilacunae</name>
    <dbReference type="NCBI Taxonomy" id="2499076"/>
    <lineage>
        <taxon>Bacteria</taxon>
        <taxon>Pseudomonadati</taxon>
        <taxon>Bacteroidota</taxon>
        <taxon>Bacteroidia</taxon>
        <taxon>Marinilabiliales</taxon>
        <taxon>Marinifilaceae</taxon>
    </lineage>
</organism>
<dbReference type="Gene3D" id="2.40.160.60">
    <property type="entry name" value="Outer membrane protein transport protein (OMPP1/FadL/TodX)"/>
    <property type="match status" value="1"/>
</dbReference>
<evidence type="ECO:0000256" key="1">
    <source>
        <dbReference type="ARBA" id="ARBA00004571"/>
    </source>
</evidence>
<evidence type="ECO:0000313" key="9">
    <source>
        <dbReference type="Proteomes" id="UP000732105"/>
    </source>
</evidence>
<evidence type="ECO:0000256" key="3">
    <source>
        <dbReference type="ARBA" id="ARBA00022452"/>
    </source>
</evidence>
<keyword evidence="6" id="KW-0472">Membrane</keyword>
<gene>
    <name evidence="8" type="ORF">ELS83_14800</name>
</gene>
<dbReference type="PANTHER" id="PTHR35093">
    <property type="entry name" value="OUTER MEMBRANE PROTEIN NMB0088-RELATED"/>
    <property type="match status" value="1"/>
</dbReference>
<reference evidence="8 9" key="1">
    <citation type="submission" date="2018-12" db="EMBL/GenBank/DDBJ databases">
        <title>Marinifilum JC070 sp. nov., a marine bacterium isolated from Yongle Blue Hole in the South China Sea.</title>
        <authorList>
            <person name="Fu T."/>
        </authorList>
    </citation>
    <scope>NUCLEOTIDE SEQUENCE [LARGE SCALE GENOMIC DNA]</scope>
    <source>
        <strain evidence="8 9">JC070</strain>
    </source>
</reference>
<proteinExistence type="inferred from homology"/>
<dbReference type="PANTHER" id="PTHR35093:SF8">
    <property type="entry name" value="OUTER MEMBRANE PROTEIN NMB0088-RELATED"/>
    <property type="match status" value="1"/>
</dbReference>
<protein>
    <submittedName>
        <fullName evidence="8">Transporter</fullName>
    </submittedName>
</protein>
<evidence type="ECO:0000313" key="8">
    <source>
        <dbReference type="EMBL" id="NOU61089.1"/>
    </source>
</evidence>
<keyword evidence="9" id="KW-1185">Reference proteome</keyword>
<dbReference type="SUPFAM" id="SSF56935">
    <property type="entry name" value="Porins"/>
    <property type="match status" value="1"/>
</dbReference>
<name>A0ABX1WYF0_9BACT</name>
<dbReference type="InterPro" id="IPR005017">
    <property type="entry name" value="OMPP1/FadL/TodX"/>
</dbReference>
<keyword evidence="3" id="KW-1134">Transmembrane beta strand</keyword>
<evidence type="ECO:0000256" key="7">
    <source>
        <dbReference type="ARBA" id="ARBA00023237"/>
    </source>
</evidence>
<evidence type="ECO:0000256" key="2">
    <source>
        <dbReference type="ARBA" id="ARBA00008163"/>
    </source>
</evidence>
<keyword evidence="4" id="KW-0812">Transmembrane</keyword>
<evidence type="ECO:0000256" key="5">
    <source>
        <dbReference type="ARBA" id="ARBA00022729"/>
    </source>
</evidence>
<evidence type="ECO:0000256" key="4">
    <source>
        <dbReference type="ARBA" id="ARBA00022692"/>
    </source>
</evidence>
<comment type="subcellular location">
    <subcellularLocation>
        <location evidence="1">Cell outer membrane</location>
        <topology evidence="1">Multi-pass membrane protein</topology>
    </subcellularLocation>
</comment>
<dbReference type="Proteomes" id="UP000732105">
    <property type="component" value="Unassembled WGS sequence"/>
</dbReference>
<keyword evidence="7" id="KW-0998">Cell outer membrane</keyword>
<dbReference type="EMBL" id="RZNH01000027">
    <property type="protein sequence ID" value="NOU61089.1"/>
    <property type="molecule type" value="Genomic_DNA"/>
</dbReference>
<keyword evidence="5" id="KW-0732">Signal</keyword>
<comment type="caution">
    <text evidence="8">The sequence shown here is derived from an EMBL/GenBank/DDBJ whole genome shotgun (WGS) entry which is preliminary data.</text>
</comment>
<evidence type="ECO:0000256" key="6">
    <source>
        <dbReference type="ARBA" id="ARBA00023136"/>
    </source>
</evidence>
<sequence length="443" mass="49026">MVYNLLDKDFALYSDRILKHQLMIKRICLAIAIIAMAYNVKAEGYAVNLQGVKQTGMGHVGTALNFDASSMQWNPGALATLDSKYSFSLGGFATLTKAEYTGIGGEFETDNDVRPPFYFYGAMKVNDKLAIGLGAYTPFGNTMKWGDDWSGRYLIQDISVKAIYFQPTVSYKFNDWLSVGAGLNIVYGDVDLNRAVPLRNPADGSLLPDGKVNISGSKIQYGYNLGVFLQPTEKLNIGLSYRSQVDVELDYSDADVDFTVPAAFDSFLPDGNVAAALPLPASFNLGVAYQINEKWLVSADVNFIQWSEYESLNFDFETNTPALDDSNSTRDWDNTMTWRFGTRYTANEKLDLYAGLYFDKTPTNKMYYSPETPGADKVGISLGFSYKLTDKLSLDATVLYNEGEKVTATESNPTSQAIYGPAGFAGEYKYRAWLPGVGITYNF</sequence>